<evidence type="ECO:0000313" key="1">
    <source>
        <dbReference type="EMBL" id="CAI2194931.1"/>
    </source>
</evidence>
<proteinExistence type="predicted"/>
<comment type="caution">
    <text evidence="1">The sequence shown here is derived from an EMBL/GenBank/DDBJ whole genome shotgun (WGS) entry which is preliminary data.</text>
</comment>
<sequence>YINMTSVIKSPLAGGFEGTYEEHVEYIGLRYIMDGETPKKDYFCARKALPYLVDGQKLFPKCGMAICYSCNKVVYPGIEHLSVGERSVYNGLEACTGNKFCKVNFEEYMELKQLIPLDKWTSFHQYYLQINQF</sequence>
<evidence type="ECO:0000313" key="2">
    <source>
        <dbReference type="Proteomes" id="UP001153678"/>
    </source>
</evidence>
<dbReference type="OrthoDB" id="2356848at2759"/>
<protein>
    <submittedName>
        <fullName evidence="1">3408_t:CDS:1</fullName>
    </submittedName>
</protein>
<dbReference type="EMBL" id="CAMKVN010011667">
    <property type="protein sequence ID" value="CAI2194931.1"/>
    <property type="molecule type" value="Genomic_DNA"/>
</dbReference>
<reference evidence="1" key="1">
    <citation type="submission" date="2022-08" db="EMBL/GenBank/DDBJ databases">
        <authorList>
            <person name="Kallberg Y."/>
            <person name="Tangrot J."/>
            <person name="Rosling A."/>
        </authorList>
    </citation>
    <scope>NUCLEOTIDE SEQUENCE</scope>
    <source>
        <strain evidence="1">Wild A</strain>
    </source>
</reference>
<dbReference type="AlphaFoldDB" id="A0A9W4T6J2"/>
<dbReference type="Proteomes" id="UP001153678">
    <property type="component" value="Unassembled WGS sequence"/>
</dbReference>
<gene>
    <name evidence="1" type="ORF">FWILDA_LOCUS16823</name>
</gene>
<feature type="non-terminal residue" evidence="1">
    <location>
        <position position="133"/>
    </location>
</feature>
<keyword evidence="2" id="KW-1185">Reference proteome</keyword>
<organism evidence="1 2">
    <name type="scientific">Funneliformis geosporum</name>
    <dbReference type="NCBI Taxonomy" id="1117311"/>
    <lineage>
        <taxon>Eukaryota</taxon>
        <taxon>Fungi</taxon>
        <taxon>Fungi incertae sedis</taxon>
        <taxon>Mucoromycota</taxon>
        <taxon>Glomeromycotina</taxon>
        <taxon>Glomeromycetes</taxon>
        <taxon>Glomerales</taxon>
        <taxon>Glomeraceae</taxon>
        <taxon>Funneliformis</taxon>
    </lineage>
</organism>
<name>A0A9W4T6J2_9GLOM</name>
<feature type="non-terminal residue" evidence="1">
    <location>
        <position position="1"/>
    </location>
</feature>
<accession>A0A9W4T6J2</accession>